<keyword evidence="1" id="KW-0805">Transcription regulation</keyword>
<keyword evidence="2 5" id="KW-0238">DNA-binding</keyword>
<dbReference type="CDD" id="cd01392">
    <property type="entry name" value="HTH_LacI"/>
    <property type="match status" value="1"/>
</dbReference>
<dbReference type="Gene3D" id="1.10.260.40">
    <property type="entry name" value="lambda repressor-like DNA-binding domains"/>
    <property type="match status" value="1"/>
</dbReference>
<dbReference type="CDD" id="cd06273">
    <property type="entry name" value="PBP1_LacI-like"/>
    <property type="match status" value="1"/>
</dbReference>
<dbReference type="SUPFAM" id="SSF47413">
    <property type="entry name" value="lambda repressor-like DNA-binding domains"/>
    <property type="match status" value="1"/>
</dbReference>
<protein>
    <submittedName>
        <fullName evidence="5">LacI family DNA-binding transcriptional regulator</fullName>
    </submittedName>
</protein>
<keyword evidence="3" id="KW-0804">Transcription</keyword>
<dbReference type="GO" id="GO:0003677">
    <property type="term" value="F:DNA binding"/>
    <property type="evidence" value="ECO:0007669"/>
    <property type="project" value="UniProtKB-KW"/>
</dbReference>
<reference evidence="6" key="2">
    <citation type="submission" date="2023-07" db="EMBL/GenBank/DDBJ databases">
        <title>Marinomonas vulgaris A79, complete genome.</title>
        <authorList>
            <person name="Ying J.-J."/>
        </authorList>
    </citation>
    <scope>NUCLEOTIDE SEQUENCE [LARGE SCALE GENOMIC DNA]</scope>
    <source>
        <strain evidence="6">A79</strain>
    </source>
</reference>
<dbReference type="InterPro" id="IPR000843">
    <property type="entry name" value="HTH_LacI"/>
</dbReference>
<proteinExistence type="predicted"/>
<dbReference type="InterPro" id="IPR010982">
    <property type="entry name" value="Lambda_DNA-bd_dom_sf"/>
</dbReference>
<accession>A0ABS5HCW7</accession>
<dbReference type="Pfam" id="PF13377">
    <property type="entry name" value="Peripla_BP_3"/>
    <property type="match status" value="1"/>
</dbReference>
<dbReference type="EMBL" id="JAGSSV010000014">
    <property type="protein sequence ID" value="MBR7889496.1"/>
    <property type="molecule type" value="Genomic_DNA"/>
</dbReference>
<evidence type="ECO:0000259" key="4">
    <source>
        <dbReference type="PROSITE" id="PS50932"/>
    </source>
</evidence>
<evidence type="ECO:0000313" key="5">
    <source>
        <dbReference type="EMBL" id="MBR7889496.1"/>
    </source>
</evidence>
<gene>
    <name evidence="5" type="ORF">J9B83_11145</name>
</gene>
<feature type="domain" description="HTH lacI-type" evidence="4">
    <location>
        <begin position="1"/>
        <end position="53"/>
    </location>
</feature>
<dbReference type="SMART" id="SM00354">
    <property type="entry name" value="HTH_LACI"/>
    <property type="match status" value="1"/>
</dbReference>
<dbReference type="PROSITE" id="PS50932">
    <property type="entry name" value="HTH_LACI_2"/>
    <property type="match status" value="1"/>
</dbReference>
<keyword evidence="6" id="KW-1185">Reference proteome</keyword>
<dbReference type="Pfam" id="PF00356">
    <property type="entry name" value="LacI"/>
    <property type="match status" value="1"/>
</dbReference>
<dbReference type="Gene3D" id="3.40.50.2300">
    <property type="match status" value="2"/>
</dbReference>
<name>A0ABS5HCW7_9GAMM</name>
<sequence>MGDVAQAAGVAPVTVSRYLNDPSLVSDRSKQKIGDAIKALNYVPHAAARTLASKRSRMIGCIVPSLDSSLFGRALEVFQNHISTAGYNLILASNNYDHDKEREHIHQMISHGVDALLLIGSSRDESVYQLLNDKKIPYILTWTVDAKEDHPCIGFSNHDAAASITDYLMDLGHKKFAVISGATQYNDRASNRLAGVRSALAKRGLSLSDDCVIERPFGVDSGRDAFRLLMSRNDRPTAIICGSEPFAYGAIFEAKALGIDIPGDVSITGFDDMWLASNITPGLTTVRTPQQDMGMLAAKYLVSKLNKEDTLLPSPLGIEIIVRKSCAPPKE</sequence>
<dbReference type="RefSeq" id="WP_211536822.1">
    <property type="nucleotide sequence ID" value="NZ_JAGSSV010000014.1"/>
</dbReference>
<dbReference type="PANTHER" id="PTHR30146">
    <property type="entry name" value="LACI-RELATED TRANSCRIPTIONAL REPRESSOR"/>
    <property type="match status" value="1"/>
</dbReference>
<dbReference type="InterPro" id="IPR046335">
    <property type="entry name" value="LacI/GalR-like_sensor"/>
</dbReference>
<evidence type="ECO:0000313" key="6">
    <source>
        <dbReference type="Proteomes" id="UP000679722"/>
    </source>
</evidence>
<dbReference type="PANTHER" id="PTHR30146:SF138">
    <property type="entry name" value="TRANSCRIPTIONAL REGULATORY PROTEIN"/>
    <property type="match status" value="1"/>
</dbReference>
<reference evidence="5 6" key="1">
    <citation type="submission" date="2021-04" db="EMBL/GenBank/DDBJ databases">
        <authorList>
            <person name="Sun C."/>
        </authorList>
    </citation>
    <scope>NUCLEOTIDE SEQUENCE [LARGE SCALE GENOMIC DNA]</scope>
    <source>
        <strain evidence="5 6">A79</strain>
    </source>
</reference>
<dbReference type="Proteomes" id="UP000679722">
    <property type="component" value="Unassembled WGS sequence"/>
</dbReference>
<dbReference type="InterPro" id="IPR028082">
    <property type="entry name" value="Peripla_BP_I"/>
</dbReference>
<evidence type="ECO:0000256" key="1">
    <source>
        <dbReference type="ARBA" id="ARBA00023015"/>
    </source>
</evidence>
<organism evidence="5 6">
    <name type="scientific">Marinomonas vulgaris</name>
    <dbReference type="NCBI Taxonomy" id="2823372"/>
    <lineage>
        <taxon>Bacteria</taxon>
        <taxon>Pseudomonadati</taxon>
        <taxon>Pseudomonadota</taxon>
        <taxon>Gammaproteobacteria</taxon>
        <taxon>Oceanospirillales</taxon>
        <taxon>Oceanospirillaceae</taxon>
        <taxon>Marinomonas</taxon>
    </lineage>
</organism>
<comment type="caution">
    <text evidence="5">The sequence shown here is derived from an EMBL/GenBank/DDBJ whole genome shotgun (WGS) entry which is preliminary data.</text>
</comment>
<evidence type="ECO:0000256" key="3">
    <source>
        <dbReference type="ARBA" id="ARBA00023163"/>
    </source>
</evidence>
<dbReference type="SUPFAM" id="SSF53822">
    <property type="entry name" value="Periplasmic binding protein-like I"/>
    <property type="match status" value="1"/>
</dbReference>
<evidence type="ECO:0000256" key="2">
    <source>
        <dbReference type="ARBA" id="ARBA00023125"/>
    </source>
</evidence>